<dbReference type="Proteomes" id="UP001055167">
    <property type="component" value="Unassembled WGS sequence"/>
</dbReference>
<feature type="compositionally biased region" description="Low complexity" evidence="6">
    <location>
        <begin position="13"/>
        <end position="22"/>
    </location>
</feature>
<keyword evidence="4" id="KW-0808">Transferase</keyword>
<sequence length="369" mass="40327">MRAPAAPRRRATPARPGPAAAGGRRESLPPVSDPLAFSSGEFMRLLEGFGLTGTWGWRFRTGEQVWSPGLYRILGLPESVEADYALLLSLVHPDDRDTLEDVAQVVQGGVIGEHTVRIIRPDGRMRAVVSRGEVYFSPDGQPTSAAGVVIDATDRERLVEIQRAEQQRRLALSRQAQVFIYTETVVPFLEFGPEFLALTGLRREDLREDWVAPAIPEEHARWRQEVPRLYAAGKPYSVTPTLRIAGGGRAPFRMTLVPLRDAAGAIESWTLVVAPLSANLSADAQNPVRRGLDQAVEGRHLRAARGLLDWTLNDLAQASGLSLSTVRRLEEDAEGAGSRSRPIVLATLRSAGILFTLIDGNTVAVARVR</sequence>
<dbReference type="PANTHER" id="PTHR43304:SF1">
    <property type="entry name" value="PAC DOMAIN-CONTAINING PROTEIN"/>
    <property type="match status" value="1"/>
</dbReference>
<evidence type="ECO:0000313" key="8">
    <source>
        <dbReference type="EMBL" id="GJD49325.1"/>
    </source>
</evidence>
<evidence type="ECO:0000313" key="9">
    <source>
        <dbReference type="Proteomes" id="UP001055167"/>
    </source>
</evidence>
<dbReference type="CDD" id="cd00093">
    <property type="entry name" value="HTH_XRE"/>
    <property type="match status" value="1"/>
</dbReference>
<feature type="region of interest" description="Disordered" evidence="6">
    <location>
        <begin position="1"/>
        <end position="31"/>
    </location>
</feature>
<dbReference type="InterPro" id="IPR035965">
    <property type="entry name" value="PAS-like_dom_sf"/>
</dbReference>
<gene>
    <name evidence="8" type="ORF">OPKNFCMD_2055</name>
</gene>
<name>A0ABQ4QWS0_9HYPH</name>
<organism evidence="8 9">
    <name type="scientific">Methylobacterium crusticola</name>
    <dbReference type="NCBI Taxonomy" id="1697972"/>
    <lineage>
        <taxon>Bacteria</taxon>
        <taxon>Pseudomonadati</taxon>
        <taxon>Pseudomonadota</taxon>
        <taxon>Alphaproteobacteria</taxon>
        <taxon>Hyphomicrobiales</taxon>
        <taxon>Methylobacteriaceae</taxon>
        <taxon>Methylobacterium</taxon>
    </lineage>
</organism>
<dbReference type="EC" id="2.7.13.3" evidence="2"/>
<proteinExistence type="predicted"/>
<comment type="catalytic activity">
    <reaction evidence="1">
        <text>ATP + protein L-histidine = ADP + protein N-phospho-L-histidine.</text>
        <dbReference type="EC" id="2.7.13.3"/>
    </reaction>
</comment>
<dbReference type="InterPro" id="IPR052162">
    <property type="entry name" value="Sensor_kinase/Photoreceptor"/>
</dbReference>
<evidence type="ECO:0000256" key="4">
    <source>
        <dbReference type="ARBA" id="ARBA00022679"/>
    </source>
</evidence>
<evidence type="ECO:0000256" key="3">
    <source>
        <dbReference type="ARBA" id="ARBA00022553"/>
    </source>
</evidence>
<dbReference type="Gene3D" id="1.10.260.40">
    <property type="entry name" value="lambda repressor-like DNA-binding domains"/>
    <property type="match status" value="1"/>
</dbReference>
<evidence type="ECO:0000256" key="2">
    <source>
        <dbReference type="ARBA" id="ARBA00012438"/>
    </source>
</evidence>
<evidence type="ECO:0000259" key="7">
    <source>
        <dbReference type="PROSITE" id="PS50943"/>
    </source>
</evidence>
<protein>
    <recommendedName>
        <fullName evidence="2">histidine kinase</fullName>
        <ecNumber evidence="2">2.7.13.3</ecNumber>
    </recommendedName>
</protein>
<dbReference type="InterPro" id="IPR001610">
    <property type="entry name" value="PAC"/>
</dbReference>
<evidence type="ECO:0000256" key="1">
    <source>
        <dbReference type="ARBA" id="ARBA00000085"/>
    </source>
</evidence>
<dbReference type="SUPFAM" id="SSF47413">
    <property type="entry name" value="lambda repressor-like DNA-binding domains"/>
    <property type="match status" value="1"/>
</dbReference>
<reference evidence="8" key="2">
    <citation type="submission" date="2021-08" db="EMBL/GenBank/DDBJ databases">
        <authorList>
            <person name="Tani A."/>
            <person name="Ola A."/>
            <person name="Ogura Y."/>
            <person name="Katsura K."/>
            <person name="Hayashi T."/>
        </authorList>
    </citation>
    <scope>NUCLEOTIDE SEQUENCE</scope>
    <source>
        <strain evidence="8">KCTC 52305</strain>
    </source>
</reference>
<keyword evidence="5" id="KW-0418">Kinase</keyword>
<comment type="caution">
    <text evidence="8">The sequence shown here is derived from an EMBL/GenBank/DDBJ whole genome shotgun (WGS) entry which is preliminary data.</text>
</comment>
<accession>A0ABQ4QWS0</accession>
<reference evidence="8" key="1">
    <citation type="journal article" date="2021" name="Front. Microbiol.">
        <title>Comprehensive Comparative Genomics and Phenotyping of Methylobacterium Species.</title>
        <authorList>
            <person name="Alessa O."/>
            <person name="Ogura Y."/>
            <person name="Fujitani Y."/>
            <person name="Takami H."/>
            <person name="Hayashi T."/>
            <person name="Sahin N."/>
            <person name="Tani A."/>
        </authorList>
    </citation>
    <scope>NUCLEOTIDE SEQUENCE</scope>
    <source>
        <strain evidence="8">KCTC 52305</strain>
    </source>
</reference>
<dbReference type="InterPro" id="IPR010982">
    <property type="entry name" value="Lambda_DNA-bd_dom_sf"/>
</dbReference>
<dbReference type="Gene3D" id="2.10.70.100">
    <property type="match status" value="1"/>
</dbReference>
<dbReference type="EMBL" id="BPQH01000005">
    <property type="protein sequence ID" value="GJD49325.1"/>
    <property type="molecule type" value="Genomic_DNA"/>
</dbReference>
<feature type="domain" description="HTH cro/C1-type" evidence="7">
    <location>
        <begin position="301"/>
        <end position="330"/>
    </location>
</feature>
<dbReference type="SUPFAM" id="SSF55785">
    <property type="entry name" value="PYP-like sensor domain (PAS domain)"/>
    <property type="match status" value="2"/>
</dbReference>
<evidence type="ECO:0000256" key="6">
    <source>
        <dbReference type="SAM" id="MobiDB-lite"/>
    </source>
</evidence>
<dbReference type="InterPro" id="IPR013655">
    <property type="entry name" value="PAS_fold_3"/>
</dbReference>
<dbReference type="PROSITE" id="PS50943">
    <property type="entry name" value="HTH_CROC1"/>
    <property type="match status" value="1"/>
</dbReference>
<dbReference type="PANTHER" id="PTHR43304">
    <property type="entry name" value="PHYTOCHROME-LIKE PROTEIN CPH1"/>
    <property type="match status" value="1"/>
</dbReference>
<keyword evidence="3" id="KW-0597">Phosphoprotein</keyword>
<keyword evidence="9" id="KW-1185">Reference proteome</keyword>
<dbReference type="InterPro" id="IPR000014">
    <property type="entry name" value="PAS"/>
</dbReference>
<dbReference type="Gene3D" id="3.30.450.20">
    <property type="entry name" value="PAS domain"/>
    <property type="match status" value="2"/>
</dbReference>
<dbReference type="Pfam" id="PF08447">
    <property type="entry name" value="PAS_3"/>
    <property type="match status" value="1"/>
</dbReference>
<dbReference type="InterPro" id="IPR001387">
    <property type="entry name" value="Cro/C1-type_HTH"/>
</dbReference>
<dbReference type="SMART" id="SM00086">
    <property type="entry name" value="PAC"/>
    <property type="match status" value="1"/>
</dbReference>
<dbReference type="CDD" id="cd00130">
    <property type="entry name" value="PAS"/>
    <property type="match status" value="2"/>
</dbReference>
<evidence type="ECO:0000256" key="5">
    <source>
        <dbReference type="ARBA" id="ARBA00022777"/>
    </source>
</evidence>